<organism evidence="18 19">
    <name type="scientific">Biomphalaria pfeifferi</name>
    <name type="common">Bloodfluke planorb</name>
    <name type="synonym">Freshwater snail</name>
    <dbReference type="NCBI Taxonomy" id="112525"/>
    <lineage>
        <taxon>Eukaryota</taxon>
        <taxon>Metazoa</taxon>
        <taxon>Spiralia</taxon>
        <taxon>Lophotrochozoa</taxon>
        <taxon>Mollusca</taxon>
        <taxon>Gastropoda</taxon>
        <taxon>Heterobranchia</taxon>
        <taxon>Euthyneura</taxon>
        <taxon>Panpulmonata</taxon>
        <taxon>Hygrophila</taxon>
        <taxon>Lymnaeoidea</taxon>
        <taxon>Planorbidae</taxon>
        <taxon>Biomphalaria</taxon>
    </lineage>
</organism>
<keyword evidence="13 17" id="KW-0472">Membrane</keyword>
<keyword evidence="19" id="KW-1185">Reference proteome</keyword>
<proteinExistence type="inferred from homology"/>
<comment type="function">
    <text evidence="1">Conjugation of reduced glutathione to a wide number of exogenous and endogenous hydrophobic electrophiles.</text>
</comment>
<name>A0AAD8FJV2_BIOPF</name>
<evidence type="ECO:0000256" key="7">
    <source>
        <dbReference type="ARBA" id="ARBA00022692"/>
    </source>
</evidence>
<dbReference type="PANTHER" id="PTHR10689:SF6">
    <property type="entry name" value="MICROSOMAL GLUTATHIONE S-TRANSFERASE 1"/>
    <property type="match status" value="1"/>
</dbReference>
<dbReference type="AlphaFoldDB" id="A0AAD8FJV2"/>
<keyword evidence="6" id="KW-0808">Transferase</keyword>
<feature type="transmembrane region" description="Helical" evidence="17">
    <location>
        <begin position="206"/>
        <end position="226"/>
    </location>
</feature>
<dbReference type="InterPro" id="IPR023352">
    <property type="entry name" value="MAPEG-like_dom_sf"/>
</dbReference>
<dbReference type="InterPro" id="IPR001129">
    <property type="entry name" value="Membr-assoc_MAPEG"/>
</dbReference>
<dbReference type="InterPro" id="IPR040162">
    <property type="entry name" value="MGST1-like"/>
</dbReference>
<evidence type="ECO:0000256" key="17">
    <source>
        <dbReference type="SAM" id="Phobius"/>
    </source>
</evidence>
<evidence type="ECO:0000256" key="6">
    <source>
        <dbReference type="ARBA" id="ARBA00022679"/>
    </source>
</evidence>
<dbReference type="Pfam" id="PF01124">
    <property type="entry name" value="MAPEG"/>
    <property type="match status" value="1"/>
</dbReference>
<evidence type="ECO:0000256" key="15">
    <source>
        <dbReference type="ARBA" id="ARBA00039397"/>
    </source>
</evidence>
<dbReference type="GO" id="GO:0005789">
    <property type="term" value="C:endoplasmic reticulum membrane"/>
    <property type="evidence" value="ECO:0007669"/>
    <property type="project" value="UniProtKB-SubCell"/>
</dbReference>
<evidence type="ECO:0000256" key="5">
    <source>
        <dbReference type="ARBA" id="ARBA00012452"/>
    </source>
</evidence>
<accession>A0AAD8FJV2</accession>
<dbReference type="GO" id="GO:0004364">
    <property type="term" value="F:glutathione transferase activity"/>
    <property type="evidence" value="ECO:0007669"/>
    <property type="project" value="UniProtKB-EC"/>
</dbReference>
<evidence type="ECO:0000256" key="13">
    <source>
        <dbReference type="ARBA" id="ARBA00023136"/>
    </source>
</evidence>
<reference evidence="18" key="2">
    <citation type="submission" date="2023-04" db="EMBL/GenBank/DDBJ databases">
        <authorList>
            <person name="Bu L."/>
            <person name="Lu L."/>
            <person name="Laidemitt M.R."/>
            <person name="Zhang S.M."/>
            <person name="Mutuku M."/>
            <person name="Mkoji G."/>
            <person name="Steinauer M."/>
            <person name="Loker E.S."/>
        </authorList>
    </citation>
    <scope>NUCLEOTIDE SEQUENCE</scope>
    <source>
        <strain evidence="18">KasaAsao</strain>
        <tissue evidence="18">Whole Snail</tissue>
    </source>
</reference>
<keyword evidence="9" id="KW-0256">Endoplasmic reticulum</keyword>
<feature type="transmembrane region" description="Helical" evidence="17">
    <location>
        <begin position="155"/>
        <end position="171"/>
    </location>
</feature>
<dbReference type="Proteomes" id="UP001233172">
    <property type="component" value="Unassembled WGS sequence"/>
</dbReference>
<evidence type="ECO:0000256" key="9">
    <source>
        <dbReference type="ARBA" id="ARBA00022824"/>
    </source>
</evidence>
<evidence type="ECO:0000313" key="19">
    <source>
        <dbReference type="Proteomes" id="UP001233172"/>
    </source>
</evidence>
<evidence type="ECO:0000256" key="16">
    <source>
        <dbReference type="ARBA" id="ARBA00049385"/>
    </source>
</evidence>
<reference evidence="18" key="1">
    <citation type="journal article" date="2023" name="PLoS Negl. Trop. Dis.">
        <title>A genome sequence for Biomphalaria pfeifferi, the major vector snail for the human-infecting parasite Schistosoma mansoni.</title>
        <authorList>
            <person name="Bu L."/>
            <person name="Lu L."/>
            <person name="Laidemitt M.R."/>
            <person name="Zhang S.M."/>
            <person name="Mutuku M."/>
            <person name="Mkoji G."/>
            <person name="Steinauer M."/>
            <person name="Loker E.S."/>
        </authorList>
    </citation>
    <scope>NUCLEOTIDE SEQUENCE</scope>
    <source>
        <strain evidence="18">KasaAsao</strain>
    </source>
</reference>
<comment type="subunit">
    <text evidence="14">Homotrimer; The trimer binds only one molecule of glutathione.</text>
</comment>
<evidence type="ECO:0000256" key="1">
    <source>
        <dbReference type="ARBA" id="ARBA00003701"/>
    </source>
</evidence>
<feature type="transmembrane region" description="Helical" evidence="17">
    <location>
        <begin position="7"/>
        <end position="25"/>
    </location>
</feature>
<keyword evidence="10 17" id="KW-1133">Transmembrane helix</keyword>
<evidence type="ECO:0000256" key="11">
    <source>
        <dbReference type="ARBA" id="ARBA00022990"/>
    </source>
</evidence>
<dbReference type="FunFam" id="1.20.120.550:FF:000002">
    <property type="entry name" value="Microsomal glutathione S-transferase 1"/>
    <property type="match status" value="1"/>
</dbReference>
<comment type="subcellular location">
    <subcellularLocation>
        <location evidence="3">Endoplasmic reticulum membrane</location>
        <topology evidence="3">Multi-pass membrane protein</topology>
    </subcellularLocation>
    <subcellularLocation>
        <location evidence="2">Mitochondrion outer membrane</location>
    </subcellularLocation>
</comment>
<evidence type="ECO:0000256" key="12">
    <source>
        <dbReference type="ARBA" id="ARBA00023128"/>
    </source>
</evidence>
<keyword evidence="7 17" id="KW-0812">Transmembrane</keyword>
<gene>
    <name evidence="18" type="ORF">Bpfe_004606</name>
</gene>
<keyword evidence="11" id="KW-0007">Acetylation</keyword>
<dbReference type="Gene3D" id="1.20.120.550">
    <property type="entry name" value="Membrane associated eicosanoid/glutathione metabolism-like domain"/>
    <property type="match status" value="1"/>
</dbReference>
<comment type="similarity">
    <text evidence="4">Belongs to the MAPEG family.</text>
</comment>
<sequence length="229" mass="26455">MNGLHSTINEFYLLLCCYLNFFYVVEWDVSDITKTILGKEPLVRYRSVKQSKPIPSFKRQVFRYTLLKEHKIQKDLKMVTATLTLDNLVFRTFIGYAALVLLKTCLMSIFTSIHRMKRKVFINEEDAKSLSGKIEVKISTHSYIERIRRCHLNDLENVLPFVLLGLLYVAIGPRQGIAILHFRIFTISRFLHTFVYLGAVPQPARALCFLVGFLVNISMAINVILVSTF</sequence>
<dbReference type="PANTHER" id="PTHR10689">
    <property type="entry name" value="MICROSOMAL GLUTATHIONE S-TRANSFERASE 1"/>
    <property type="match status" value="1"/>
</dbReference>
<evidence type="ECO:0000256" key="8">
    <source>
        <dbReference type="ARBA" id="ARBA00022787"/>
    </source>
</evidence>
<evidence type="ECO:0000256" key="3">
    <source>
        <dbReference type="ARBA" id="ARBA00004477"/>
    </source>
</evidence>
<dbReference type="EMBL" id="JASAOG010000012">
    <property type="protein sequence ID" value="KAK0065809.1"/>
    <property type="molecule type" value="Genomic_DNA"/>
</dbReference>
<comment type="caution">
    <text evidence="18">The sequence shown here is derived from an EMBL/GenBank/DDBJ whole genome shotgun (WGS) entry which is preliminary data.</text>
</comment>
<keyword evidence="12" id="KW-0496">Mitochondrion</keyword>
<comment type="catalytic activity">
    <reaction evidence="16">
        <text>RX + glutathione = an S-substituted glutathione + a halide anion + H(+)</text>
        <dbReference type="Rhea" id="RHEA:16437"/>
        <dbReference type="ChEBI" id="CHEBI:15378"/>
        <dbReference type="ChEBI" id="CHEBI:16042"/>
        <dbReference type="ChEBI" id="CHEBI:17792"/>
        <dbReference type="ChEBI" id="CHEBI:57925"/>
        <dbReference type="ChEBI" id="CHEBI:90779"/>
        <dbReference type="EC" id="2.5.1.18"/>
    </reaction>
    <physiologicalReaction direction="left-to-right" evidence="16">
        <dbReference type="Rhea" id="RHEA:16438"/>
    </physiologicalReaction>
</comment>
<keyword evidence="8" id="KW-1000">Mitochondrion outer membrane</keyword>
<evidence type="ECO:0000256" key="10">
    <source>
        <dbReference type="ARBA" id="ARBA00022989"/>
    </source>
</evidence>
<protein>
    <recommendedName>
        <fullName evidence="15">Microsomal glutathione S-transferase 1</fullName>
        <ecNumber evidence="5">2.5.1.18</ecNumber>
    </recommendedName>
</protein>
<evidence type="ECO:0000313" key="18">
    <source>
        <dbReference type="EMBL" id="KAK0065809.1"/>
    </source>
</evidence>
<feature type="transmembrane region" description="Helical" evidence="17">
    <location>
        <begin position="177"/>
        <end position="199"/>
    </location>
</feature>
<dbReference type="GO" id="GO:0005741">
    <property type="term" value="C:mitochondrial outer membrane"/>
    <property type="evidence" value="ECO:0007669"/>
    <property type="project" value="UniProtKB-SubCell"/>
</dbReference>
<evidence type="ECO:0000256" key="2">
    <source>
        <dbReference type="ARBA" id="ARBA00004294"/>
    </source>
</evidence>
<evidence type="ECO:0000256" key="4">
    <source>
        <dbReference type="ARBA" id="ARBA00010459"/>
    </source>
</evidence>
<feature type="transmembrane region" description="Helical" evidence="17">
    <location>
        <begin position="93"/>
        <end position="113"/>
    </location>
</feature>
<evidence type="ECO:0000256" key="14">
    <source>
        <dbReference type="ARBA" id="ARBA00038540"/>
    </source>
</evidence>
<dbReference type="SUPFAM" id="SSF161084">
    <property type="entry name" value="MAPEG domain-like"/>
    <property type="match status" value="1"/>
</dbReference>
<dbReference type="EC" id="2.5.1.18" evidence="5"/>